<accession>A0A2V4BBH1</accession>
<dbReference type="GO" id="GO:0043531">
    <property type="term" value="F:ADP binding"/>
    <property type="evidence" value="ECO:0007669"/>
    <property type="project" value="InterPro"/>
</dbReference>
<dbReference type="PANTHER" id="PTHR47691:SF3">
    <property type="entry name" value="HTH-TYPE TRANSCRIPTIONAL REGULATOR RV0890C-RELATED"/>
    <property type="match status" value="1"/>
</dbReference>
<dbReference type="OrthoDB" id="4329304at2"/>
<dbReference type="EMBL" id="MASW01000001">
    <property type="protein sequence ID" value="PXY32735.1"/>
    <property type="molecule type" value="Genomic_DNA"/>
</dbReference>
<proteinExistence type="predicted"/>
<evidence type="ECO:0000313" key="2">
    <source>
        <dbReference type="EMBL" id="PXY32735.1"/>
    </source>
</evidence>
<dbReference type="Pfam" id="PF13424">
    <property type="entry name" value="TPR_12"/>
    <property type="match status" value="1"/>
</dbReference>
<feature type="region of interest" description="Disordered" evidence="1">
    <location>
        <begin position="1"/>
        <end position="31"/>
    </location>
</feature>
<organism evidence="2 3">
    <name type="scientific">Prauserella muralis</name>
    <dbReference type="NCBI Taxonomy" id="588067"/>
    <lineage>
        <taxon>Bacteria</taxon>
        <taxon>Bacillati</taxon>
        <taxon>Actinomycetota</taxon>
        <taxon>Actinomycetes</taxon>
        <taxon>Pseudonocardiales</taxon>
        <taxon>Pseudonocardiaceae</taxon>
        <taxon>Prauserella</taxon>
    </lineage>
</organism>
<dbReference type="Gene3D" id="3.40.50.300">
    <property type="entry name" value="P-loop containing nucleotide triphosphate hydrolases"/>
    <property type="match status" value="1"/>
</dbReference>
<dbReference type="Proteomes" id="UP000249915">
    <property type="component" value="Unassembled WGS sequence"/>
</dbReference>
<dbReference type="Gene3D" id="1.25.40.10">
    <property type="entry name" value="Tetratricopeptide repeat domain"/>
    <property type="match status" value="1"/>
</dbReference>
<dbReference type="PANTHER" id="PTHR47691">
    <property type="entry name" value="REGULATOR-RELATED"/>
    <property type="match status" value="1"/>
</dbReference>
<gene>
    <name evidence="2" type="ORF">BAY60_05265</name>
</gene>
<dbReference type="PRINTS" id="PR00364">
    <property type="entry name" value="DISEASERSIST"/>
</dbReference>
<evidence type="ECO:0000256" key="1">
    <source>
        <dbReference type="SAM" id="MobiDB-lite"/>
    </source>
</evidence>
<keyword evidence="3" id="KW-1185">Reference proteome</keyword>
<dbReference type="SMART" id="SM00028">
    <property type="entry name" value="TPR"/>
    <property type="match status" value="4"/>
</dbReference>
<dbReference type="InterPro" id="IPR019734">
    <property type="entry name" value="TPR_rpt"/>
</dbReference>
<name>A0A2V4BBH1_9PSEU</name>
<dbReference type="SUPFAM" id="SSF48452">
    <property type="entry name" value="TPR-like"/>
    <property type="match status" value="1"/>
</dbReference>
<sequence>MPLQRGAGVTVDAGAQPDRAGPPAPRQLKRPPARFTNRVGELDTLRRVLTADGGDRPSVQLITGPGGVGKTALALHWLHGLRDDFPGGHLHASLGAFDPTGPVAVGELLGQFLRALGVPGSRVPLDVEEQGALYRTLTARTPLLVLLDNADSEAQVRPLIPAAPGSLVVVTSRRSLGGLTVAEGARLLSLEPFQAEHGIALLRAALGEDRVDTERAHATTIVRLTAGLPIALCSVAARLATKPRASLARTAADLGVGRRRLAVLSARHEEDSVQATFDLAYDALPPEAARLYRLLGLHPGAEVSTGAAAAAAGLPVADTVPLLDELVEVSMLTEPDEDRYVFHDLQRLHAVEKAERHDSADEREAAQLRILEWYLRAARSTEHLVTPDQEPIRYEYTQRRPDPSSLPATGEALDWLERERTNLLSAMRTAAQLGLPRLAWQLGDAMWPLFLLRKHYRDFLTVSQLGARCAREWGNAYAEAIMRNRCGAACRGAGRFAEAIEHYRGALETLPADGDQAAAIRSVEGLGLVALAEGRLGDALREFTDDLRRSRELGREHDVALALVNLGVTETKAGRAAEAIGHLEEARSLLTEQGDAYNVARARIDLARALGHQGRFTEARGHVTDAEEAMRRHGSVFEQARAMQVLAEVAELEGRADEARRRYELVLPIFTELGRPEAGEVAQRLRDVGGTST</sequence>
<dbReference type="SUPFAM" id="SSF52540">
    <property type="entry name" value="P-loop containing nucleoside triphosphate hydrolases"/>
    <property type="match status" value="1"/>
</dbReference>
<reference evidence="2 3" key="1">
    <citation type="submission" date="2016-07" db="EMBL/GenBank/DDBJ databases">
        <title>Draft genome sequence of Prauserella muralis DSM 45305, isolated from a mould-covered wall in an indoor environment.</title>
        <authorList>
            <person name="Ruckert C."/>
            <person name="Albersmeier A."/>
            <person name="Jiang C.-L."/>
            <person name="Jiang Y."/>
            <person name="Kalinowski J."/>
            <person name="Schneider O."/>
            <person name="Winkler A."/>
            <person name="Zotchev S.B."/>
        </authorList>
    </citation>
    <scope>NUCLEOTIDE SEQUENCE [LARGE SCALE GENOMIC DNA]</scope>
    <source>
        <strain evidence="2 3">DSM 45305</strain>
    </source>
</reference>
<dbReference type="InterPro" id="IPR011990">
    <property type="entry name" value="TPR-like_helical_dom_sf"/>
</dbReference>
<dbReference type="AlphaFoldDB" id="A0A2V4BBH1"/>
<protein>
    <submittedName>
        <fullName evidence="2">Regulator protein</fullName>
    </submittedName>
</protein>
<dbReference type="InterPro" id="IPR027417">
    <property type="entry name" value="P-loop_NTPase"/>
</dbReference>
<comment type="caution">
    <text evidence="2">The sequence shown here is derived from an EMBL/GenBank/DDBJ whole genome shotgun (WGS) entry which is preliminary data.</text>
</comment>
<evidence type="ECO:0000313" key="3">
    <source>
        <dbReference type="Proteomes" id="UP000249915"/>
    </source>
</evidence>